<protein>
    <submittedName>
        <fullName evidence="1">Uncharacterized protein</fullName>
    </submittedName>
</protein>
<organism evidence="1">
    <name type="scientific">Siphoviridae sp. ctQqU1</name>
    <dbReference type="NCBI Taxonomy" id="2825496"/>
    <lineage>
        <taxon>Viruses</taxon>
        <taxon>Duplodnaviria</taxon>
        <taxon>Heunggongvirae</taxon>
        <taxon>Uroviricota</taxon>
        <taxon>Caudoviricetes</taxon>
    </lineage>
</organism>
<accession>A0A8S5Q332</accession>
<evidence type="ECO:0000313" key="1">
    <source>
        <dbReference type="EMBL" id="DAE13710.1"/>
    </source>
</evidence>
<name>A0A8S5Q332_9CAUD</name>
<sequence>MKRVEAAGFRVCRFSFCTDCGIIISTNPPGLSKKRIRVDI</sequence>
<dbReference type="EMBL" id="BK015568">
    <property type="protein sequence ID" value="DAE13710.1"/>
    <property type="molecule type" value="Genomic_DNA"/>
</dbReference>
<reference evidence="1" key="1">
    <citation type="journal article" date="2021" name="Proc. Natl. Acad. Sci. U.S.A.">
        <title>A Catalog of Tens of Thousands of Viruses from Human Metagenomes Reveals Hidden Associations with Chronic Diseases.</title>
        <authorList>
            <person name="Tisza M.J."/>
            <person name="Buck C.B."/>
        </authorList>
    </citation>
    <scope>NUCLEOTIDE SEQUENCE</scope>
    <source>
        <strain evidence="1">CtQqU1</strain>
    </source>
</reference>
<proteinExistence type="predicted"/>